<dbReference type="Proteomes" id="UP001148838">
    <property type="component" value="Unassembled WGS sequence"/>
</dbReference>
<keyword evidence="3" id="KW-0539">Nucleus</keyword>
<evidence type="ECO:0000256" key="3">
    <source>
        <dbReference type="ARBA" id="ARBA00023242"/>
    </source>
</evidence>
<evidence type="ECO:0000256" key="1">
    <source>
        <dbReference type="ARBA" id="ARBA00004123"/>
    </source>
</evidence>
<accession>A0ABQ8TYX1</accession>
<comment type="caution">
    <text evidence="5">The sequence shown here is derived from an EMBL/GenBank/DDBJ whole genome shotgun (WGS) entry which is preliminary data.</text>
</comment>
<sequence>MPQEINLKKPGENALKAVKLIEELQVFKKPPEPHSIPKIRLKKVLDEDTYIQEMGRIIQRDFFPDLEKLRAQNAYLEAVERNDVEKLREIYAKYSSGKRPPTERYASPATFETPLDARREDDPPQTEPNSDKNEPLVGDTKSVVQEEAISSQDTNKQEVKATLDVYLNSHTSEDNQSFQEIMREADLKHRQKFGWLYKAEEDSKEEQKDILKLPSIEEQASNEKRPLMVDTWGYTNKNYIMYVPDGVSLTPEEEVELAKRRQEIVHLNTRLTRSPFDERQNKETIHQLAQSQAHSLEGKIGVDGKELTHSETPKVNGFSFVKTPSPAPGVNESPLMTWGEIEGTPFRLDGGDTPICTTLQGPSFRIPEPPKREKLALALAEKAGERHRDRKMKAIEAARKQLATYSLMLAGNEFQSLGRAIVKEDEYEEVRWDGIVSIVSWRERVFRLWWEESCNIDIVCRPSPRPGSGASLDRLNSMSPAARRLASTQLRRCSLGSDRALLASYSPSPQRSIRNGQPSPHHTPDPVKSDSVRRKQAATPNLNITDNLLNLPKRPRAADFFNW</sequence>
<protein>
    <recommendedName>
        <fullName evidence="7">Splicing factor ESS-2 homolog</fullName>
    </recommendedName>
</protein>
<evidence type="ECO:0000313" key="5">
    <source>
        <dbReference type="EMBL" id="KAJ4450709.1"/>
    </source>
</evidence>
<dbReference type="EMBL" id="JAJSOF020000001">
    <property type="protein sequence ID" value="KAJ4450709.1"/>
    <property type="molecule type" value="Genomic_DNA"/>
</dbReference>
<comment type="subcellular location">
    <subcellularLocation>
        <location evidence="1">Nucleus</location>
    </subcellularLocation>
</comment>
<comment type="similarity">
    <text evidence="2">Belongs to the ESS2 family.</text>
</comment>
<gene>
    <name evidence="5" type="ORF">ANN_02139</name>
</gene>
<feature type="region of interest" description="Disordered" evidence="4">
    <location>
        <begin position="506"/>
        <end position="536"/>
    </location>
</feature>
<feature type="region of interest" description="Disordered" evidence="4">
    <location>
        <begin position="96"/>
        <end position="139"/>
    </location>
</feature>
<evidence type="ECO:0000256" key="2">
    <source>
        <dbReference type="ARBA" id="ARBA00009072"/>
    </source>
</evidence>
<evidence type="ECO:0008006" key="7">
    <source>
        <dbReference type="Google" id="ProtNLM"/>
    </source>
</evidence>
<organism evidence="5 6">
    <name type="scientific">Periplaneta americana</name>
    <name type="common">American cockroach</name>
    <name type="synonym">Blatta americana</name>
    <dbReference type="NCBI Taxonomy" id="6978"/>
    <lineage>
        <taxon>Eukaryota</taxon>
        <taxon>Metazoa</taxon>
        <taxon>Ecdysozoa</taxon>
        <taxon>Arthropoda</taxon>
        <taxon>Hexapoda</taxon>
        <taxon>Insecta</taxon>
        <taxon>Pterygota</taxon>
        <taxon>Neoptera</taxon>
        <taxon>Polyneoptera</taxon>
        <taxon>Dictyoptera</taxon>
        <taxon>Blattodea</taxon>
        <taxon>Blattoidea</taxon>
        <taxon>Blattidae</taxon>
        <taxon>Blattinae</taxon>
        <taxon>Periplaneta</taxon>
    </lineage>
</organism>
<dbReference type="PANTHER" id="PTHR12940:SF0">
    <property type="entry name" value="SPLICING FACTOR ESS-2 HOMOLOG"/>
    <property type="match status" value="1"/>
</dbReference>
<reference evidence="5 6" key="1">
    <citation type="journal article" date="2022" name="Allergy">
        <title>Genome assembly and annotation of Periplaneta americana reveal a comprehensive cockroach allergen profile.</title>
        <authorList>
            <person name="Wang L."/>
            <person name="Xiong Q."/>
            <person name="Saelim N."/>
            <person name="Wang L."/>
            <person name="Nong W."/>
            <person name="Wan A.T."/>
            <person name="Shi M."/>
            <person name="Liu X."/>
            <person name="Cao Q."/>
            <person name="Hui J.H.L."/>
            <person name="Sookrung N."/>
            <person name="Leung T.F."/>
            <person name="Tungtrongchitr A."/>
            <person name="Tsui S.K.W."/>
        </authorList>
    </citation>
    <scope>NUCLEOTIDE SEQUENCE [LARGE SCALE GENOMIC DNA]</scope>
    <source>
        <strain evidence="5">PWHHKU_190912</strain>
    </source>
</reference>
<feature type="compositionally biased region" description="Basic and acidic residues" evidence="4">
    <location>
        <begin position="522"/>
        <end position="533"/>
    </location>
</feature>
<evidence type="ECO:0000256" key="4">
    <source>
        <dbReference type="SAM" id="MobiDB-lite"/>
    </source>
</evidence>
<dbReference type="Pfam" id="PF09751">
    <property type="entry name" value="Es2"/>
    <property type="match status" value="1"/>
</dbReference>
<evidence type="ECO:0000313" key="6">
    <source>
        <dbReference type="Proteomes" id="UP001148838"/>
    </source>
</evidence>
<dbReference type="InterPro" id="IPR019148">
    <property type="entry name" value="Nuclear_protein_DGCR14_ESS-2"/>
</dbReference>
<keyword evidence="6" id="KW-1185">Reference proteome</keyword>
<name>A0ABQ8TYX1_PERAM</name>
<dbReference type="PANTHER" id="PTHR12940">
    <property type="entry name" value="ES-2 PROTEIN - RELATED"/>
    <property type="match status" value="1"/>
</dbReference>
<proteinExistence type="inferred from homology"/>
<feature type="compositionally biased region" description="Polar residues" evidence="4">
    <location>
        <begin position="506"/>
        <end position="520"/>
    </location>
</feature>